<evidence type="ECO:0008006" key="3">
    <source>
        <dbReference type="Google" id="ProtNLM"/>
    </source>
</evidence>
<gene>
    <name evidence="1" type="ORF">GTP38_11425</name>
</gene>
<protein>
    <recommendedName>
        <fullName evidence="3">Phage tail protein</fullName>
    </recommendedName>
</protein>
<name>A0ABW9V874_9BURK</name>
<organism evidence="1 2">
    <name type="scientific">Duganella lactea</name>
    <dbReference type="NCBI Taxonomy" id="2692173"/>
    <lineage>
        <taxon>Bacteria</taxon>
        <taxon>Pseudomonadati</taxon>
        <taxon>Pseudomonadota</taxon>
        <taxon>Betaproteobacteria</taxon>
        <taxon>Burkholderiales</taxon>
        <taxon>Oxalobacteraceae</taxon>
        <taxon>Telluria group</taxon>
        <taxon>Duganella</taxon>
    </lineage>
</organism>
<evidence type="ECO:0000313" key="2">
    <source>
        <dbReference type="Proteomes" id="UP000449678"/>
    </source>
</evidence>
<sequence length="175" mass="18896">MFIYNGSEIDITRMQVIGDNQYPPVWLADPVARAELGIIEIDGAPPAVGANQRPTVRDIVQGDDGAWSVTWNVVDLTPAEIAARDAALAAEQAARVPQKVTRRQARQSLLLAGLLEAVQPTIDAIADPVRRGLAQIEWDDSLEFERRHPLVMNVGVALGLDDAALDALFIQAAAL</sequence>
<reference evidence="1 2" key="1">
    <citation type="submission" date="2019-12" db="EMBL/GenBank/DDBJ databases">
        <title>Novel species isolated from a subtropical stream in China.</title>
        <authorList>
            <person name="Lu H."/>
        </authorList>
    </citation>
    <scope>NUCLEOTIDE SEQUENCE [LARGE SCALE GENOMIC DNA]</scope>
    <source>
        <strain evidence="1 2">FT94W</strain>
    </source>
</reference>
<keyword evidence="2" id="KW-1185">Reference proteome</keyword>
<dbReference type="Proteomes" id="UP000449678">
    <property type="component" value="Unassembled WGS sequence"/>
</dbReference>
<evidence type="ECO:0000313" key="1">
    <source>
        <dbReference type="EMBL" id="MYM34947.1"/>
    </source>
</evidence>
<proteinExistence type="predicted"/>
<dbReference type="EMBL" id="WWCO01000006">
    <property type="protein sequence ID" value="MYM34947.1"/>
    <property type="molecule type" value="Genomic_DNA"/>
</dbReference>
<accession>A0ABW9V874</accession>
<dbReference type="RefSeq" id="WP_160990325.1">
    <property type="nucleotide sequence ID" value="NZ_WWCO01000006.1"/>
</dbReference>
<comment type="caution">
    <text evidence="1">The sequence shown here is derived from an EMBL/GenBank/DDBJ whole genome shotgun (WGS) entry which is preliminary data.</text>
</comment>